<name>A0ACC2BYB8_DIPCM</name>
<keyword evidence="2" id="KW-1185">Reference proteome</keyword>
<comment type="caution">
    <text evidence="1">The sequence shown here is derived from an EMBL/GenBank/DDBJ whole genome shotgun (WGS) entry which is preliminary data.</text>
</comment>
<evidence type="ECO:0000313" key="1">
    <source>
        <dbReference type="EMBL" id="KAJ7534594.1"/>
    </source>
</evidence>
<accession>A0ACC2BYB8</accession>
<sequence>MMSNKTTDERFIFQQQQRISAKFGSITKPISKGATQIHITALDAVVSVNSFFTVAVFIGLSFSAPQKSASPAACVPGENTVKYLFVFEVVAFGCFLFSSLIAQGMKLCLIFYNSNDPQEEQAVEISQKFLRFGMIASAMGSAAGTLFLLLSMISIIQLELGSLSCGGVWPKIGVIPLIVLVGSGGIIFISSVFHAALH</sequence>
<reference evidence="2" key="1">
    <citation type="journal article" date="2024" name="Proc. Natl. Acad. Sci. U.S.A.">
        <title>Extraordinary preservation of gene collinearity over three hundred million years revealed in homosporous lycophytes.</title>
        <authorList>
            <person name="Li C."/>
            <person name="Wickell D."/>
            <person name="Kuo L.Y."/>
            <person name="Chen X."/>
            <person name="Nie B."/>
            <person name="Liao X."/>
            <person name="Peng D."/>
            <person name="Ji J."/>
            <person name="Jenkins J."/>
            <person name="Williams M."/>
            <person name="Shu S."/>
            <person name="Plott C."/>
            <person name="Barry K."/>
            <person name="Rajasekar S."/>
            <person name="Grimwood J."/>
            <person name="Han X."/>
            <person name="Sun S."/>
            <person name="Hou Z."/>
            <person name="He W."/>
            <person name="Dai G."/>
            <person name="Sun C."/>
            <person name="Schmutz J."/>
            <person name="Leebens-Mack J.H."/>
            <person name="Li F.W."/>
            <person name="Wang L."/>
        </authorList>
    </citation>
    <scope>NUCLEOTIDE SEQUENCE [LARGE SCALE GENOMIC DNA]</scope>
    <source>
        <strain evidence="2">cv. PW_Plant_1</strain>
    </source>
</reference>
<dbReference type="Proteomes" id="UP001162992">
    <property type="component" value="Chromosome 13"/>
</dbReference>
<evidence type="ECO:0000313" key="2">
    <source>
        <dbReference type="Proteomes" id="UP001162992"/>
    </source>
</evidence>
<protein>
    <submittedName>
        <fullName evidence="1">Uncharacterized protein</fullName>
    </submittedName>
</protein>
<organism evidence="1 2">
    <name type="scientific">Diphasiastrum complanatum</name>
    <name type="common">Issler's clubmoss</name>
    <name type="synonym">Lycopodium complanatum</name>
    <dbReference type="NCBI Taxonomy" id="34168"/>
    <lineage>
        <taxon>Eukaryota</taxon>
        <taxon>Viridiplantae</taxon>
        <taxon>Streptophyta</taxon>
        <taxon>Embryophyta</taxon>
        <taxon>Tracheophyta</taxon>
        <taxon>Lycopodiopsida</taxon>
        <taxon>Lycopodiales</taxon>
        <taxon>Lycopodiaceae</taxon>
        <taxon>Lycopodioideae</taxon>
        <taxon>Diphasiastrum</taxon>
    </lineage>
</organism>
<gene>
    <name evidence="1" type="ORF">O6H91_13G101600</name>
</gene>
<dbReference type="EMBL" id="CM055104">
    <property type="protein sequence ID" value="KAJ7534594.1"/>
    <property type="molecule type" value="Genomic_DNA"/>
</dbReference>
<proteinExistence type="predicted"/>